<feature type="domain" description="ABC transporter" evidence="5">
    <location>
        <begin position="11"/>
        <end position="264"/>
    </location>
</feature>
<evidence type="ECO:0000256" key="2">
    <source>
        <dbReference type="ARBA" id="ARBA00022448"/>
    </source>
</evidence>
<keyword evidence="3" id="KW-0547">Nucleotide-binding</keyword>
<proteinExistence type="inferred from homology"/>
<comment type="caution">
    <text evidence="6">The sequence shown here is derived from an EMBL/GenBank/DDBJ whole genome shotgun (WGS) entry which is preliminary data.</text>
</comment>
<keyword evidence="4 6" id="KW-0067">ATP-binding</keyword>
<dbReference type="InterPro" id="IPR017871">
    <property type="entry name" value="ABC_transporter-like_CS"/>
</dbReference>
<dbReference type="PANTHER" id="PTHR43776:SF7">
    <property type="entry name" value="D,D-DIPEPTIDE TRANSPORT ATP-BINDING PROTEIN DDPF-RELATED"/>
    <property type="match status" value="1"/>
</dbReference>
<dbReference type="PANTHER" id="PTHR43776">
    <property type="entry name" value="TRANSPORT ATP-BINDING PROTEIN"/>
    <property type="match status" value="1"/>
</dbReference>
<dbReference type="GO" id="GO:0015833">
    <property type="term" value="P:peptide transport"/>
    <property type="evidence" value="ECO:0007669"/>
    <property type="project" value="InterPro"/>
</dbReference>
<dbReference type="InterPro" id="IPR003439">
    <property type="entry name" value="ABC_transporter-like_ATP-bd"/>
</dbReference>
<dbReference type="SUPFAM" id="SSF52540">
    <property type="entry name" value="P-loop containing nucleoside triphosphate hydrolases"/>
    <property type="match status" value="1"/>
</dbReference>
<dbReference type="InterPro" id="IPR050319">
    <property type="entry name" value="ABC_transp_ATP-bind"/>
</dbReference>
<dbReference type="Pfam" id="PF00005">
    <property type="entry name" value="ABC_tran"/>
    <property type="match status" value="1"/>
</dbReference>
<dbReference type="PROSITE" id="PS00211">
    <property type="entry name" value="ABC_TRANSPORTER_1"/>
    <property type="match status" value="1"/>
</dbReference>
<name>A0A6B1DRQ9_9CHLR</name>
<dbReference type="InterPro" id="IPR003593">
    <property type="entry name" value="AAA+_ATPase"/>
</dbReference>
<dbReference type="Pfam" id="PF08352">
    <property type="entry name" value="oligo_HPY"/>
    <property type="match status" value="1"/>
</dbReference>
<keyword evidence="2" id="KW-0813">Transport</keyword>
<dbReference type="EMBL" id="VXPY01000019">
    <property type="protein sequence ID" value="MYD89412.1"/>
    <property type="molecule type" value="Genomic_DNA"/>
</dbReference>
<dbReference type="InterPro" id="IPR027417">
    <property type="entry name" value="P-loop_NTPase"/>
</dbReference>
<dbReference type="Gene3D" id="3.40.50.300">
    <property type="entry name" value="P-loop containing nucleotide triphosphate hydrolases"/>
    <property type="match status" value="1"/>
</dbReference>
<dbReference type="PROSITE" id="PS50893">
    <property type="entry name" value="ABC_TRANSPORTER_2"/>
    <property type="match status" value="1"/>
</dbReference>
<evidence type="ECO:0000313" key="6">
    <source>
        <dbReference type="EMBL" id="MYD89412.1"/>
    </source>
</evidence>
<dbReference type="NCBIfam" id="TIGR01727">
    <property type="entry name" value="oligo_HPY"/>
    <property type="match status" value="1"/>
</dbReference>
<protein>
    <submittedName>
        <fullName evidence="6">ATP-binding cassette domain-containing protein</fullName>
    </submittedName>
</protein>
<dbReference type="GO" id="GO:0055085">
    <property type="term" value="P:transmembrane transport"/>
    <property type="evidence" value="ECO:0007669"/>
    <property type="project" value="UniProtKB-ARBA"/>
</dbReference>
<evidence type="ECO:0000256" key="3">
    <source>
        <dbReference type="ARBA" id="ARBA00022741"/>
    </source>
</evidence>
<dbReference type="FunFam" id="3.40.50.300:FF:000016">
    <property type="entry name" value="Oligopeptide ABC transporter ATP-binding component"/>
    <property type="match status" value="1"/>
</dbReference>
<evidence type="ECO:0000259" key="5">
    <source>
        <dbReference type="PROSITE" id="PS50893"/>
    </source>
</evidence>
<organism evidence="6">
    <name type="scientific">Caldilineaceae bacterium SB0662_bin_9</name>
    <dbReference type="NCBI Taxonomy" id="2605258"/>
    <lineage>
        <taxon>Bacteria</taxon>
        <taxon>Bacillati</taxon>
        <taxon>Chloroflexota</taxon>
        <taxon>Caldilineae</taxon>
        <taxon>Caldilineales</taxon>
        <taxon>Caldilineaceae</taxon>
    </lineage>
</organism>
<dbReference type="InterPro" id="IPR013563">
    <property type="entry name" value="Oligopep_ABC_C"/>
</dbReference>
<evidence type="ECO:0000256" key="1">
    <source>
        <dbReference type="ARBA" id="ARBA00005417"/>
    </source>
</evidence>
<gene>
    <name evidence="6" type="ORF">F4Y08_03595</name>
</gene>
<sequence length="339" mass="37662">MSEAQGTLLSVRNLSMFYPVRGGFLQGHRGEVRAVDDVSFDIQAGETLGLVGESGCGKTTTGRCILRVVTPTAGELWYHPREGEPVDLARLDTGGLLPWRQEIRMIFQDPFASLNPRLTVLEIVGESLKVNRGLRRSALEERVAELLGMVGLRPEYMRRYPHAFSGGERQRIGIARALALNPRLVVADEAVSALDVSVRSQTLNLLQDLQNEMQLTYLFISHDLSVIRYVCNRVAVMYVGKLVELADTRSLFLTPRHPYTEALLSSVPKPDPRVRSQRIVLEGDVPDPAQPPSGCHFHPRCRYAVDRCAEETPPLRETADGHHVACHLADEIELVGIQG</sequence>
<dbReference type="GO" id="GO:0005524">
    <property type="term" value="F:ATP binding"/>
    <property type="evidence" value="ECO:0007669"/>
    <property type="project" value="UniProtKB-KW"/>
</dbReference>
<dbReference type="CDD" id="cd03257">
    <property type="entry name" value="ABC_NikE_OppD_transporters"/>
    <property type="match status" value="1"/>
</dbReference>
<accession>A0A6B1DRQ9</accession>
<dbReference type="AlphaFoldDB" id="A0A6B1DRQ9"/>
<comment type="similarity">
    <text evidence="1">Belongs to the ABC transporter superfamily.</text>
</comment>
<dbReference type="SMART" id="SM00382">
    <property type="entry name" value="AAA"/>
    <property type="match status" value="1"/>
</dbReference>
<reference evidence="6" key="1">
    <citation type="submission" date="2019-09" db="EMBL/GenBank/DDBJ databases">
        <title>Characterisation of the sponge microbiome using genome-centric metagenomics.</title>
        <authorList>
            <person name="Engelberts J.P."/>
            <person name="Robbins S.J."/>
            <person name="De Goeij J.M."/>
            <person name="Aranda M."/>
            <person name="Bell S.C."/>
            <person name="Webster N.S."/>
        </authorList>
    </citation>
    <scope>NUCLEOTIDE SEQUENCE</scope>
    <source>
        <strain evidence="6">SB0662_bin_9</strain>
    </source>
</reference>
<evidence type="ECO:0000256" key="4">
    <source>
        <dbReference type="ARBA" id="ARBA00022840"/>
    </source>
</evidence>
<dbReference type="GO" id="GO:0016887">
    <property type="term" value="F:ATP hydrolysis activity"/>
    <property type="evidence" value="ECO:0007669"/>
    <property type="project" value="InterPro"/>
</dbReference>